<dbReference type="Pfam" id="PF03478">
    <property type="entry name" value="Beta-prop_KIB1-4"/>
    <property type="match status" value="1"/>
</dbReference>
<dbReference type="EMBL" id="OZ075125">
    <property type="protein sequence ID" value="CAL4929826.1"/>
    <property type="molecule type" value="Genomic_DNA"/>
</dbReference>
<feature type="region of interest" description="Disordered" evidence="1">
    <location>
        <begin position="13"/>
        <end position="44"/>
    </location>
</feature>
<dbReference type="AlphaFoldDB" id="A0ABC8XN96"/>
<dbReference type="PANTHER" id="PTHR33165">
    <property type="entry name" value="F-BOX DOMAIN CONTAINING PROTEIN-LIKE-RELATED"/>
    <property type="match status" value="1"/>
</dbReference>
<dbReference type="InterPro" id="IPR005174">
    <property type="entry name" value="KIB1-4_b-propeller"/>
</dbReference>
<evidence type="ECO:0000259" key="2">
    <source>
        <dbReference type="Pfam" id="PF03478"/>
    </source>
</evidence>
<feature type="domain" description="KIB1-4 beta-propeller" evidence="2">
    <location>
        <begin position="130"/>
        <end position="412"/>
    </location>
</feature>
<name>A0ABC8XN96_9POAL</name>
<dbReference type="SUPFAM" id="SSF81383">
    <property type="entry name" value="F-box domain"/>
    <property type="match status" value="1"/>
</dbReference>
<protein>
    <recommendedName>
        <fullName evidence="2">KIB1-4 beta-propeller domain-containing protein</fullName>
    </recommendedName>
</protein>
<keyword evidence="4" id="KW-1185">Reference proteome</keyword>
<sequence length="487" mass="54711">MVTRARRRRLLAESSERLGRHQAQQRGGSPDAASGDAAAQNRKKAEALVHYGPQEWRDWANLPPDLVGEISGRLLSHDVAEYLRFRAACKPWRELTADPRARLLDSRFRPRNWVVPSIIPDARPRRSLLNLATAASLAVDLPALSTHCHICAADGLLVLYHEPSKAIRLLDPLSNAVTEVPAISSIVDAVPPSRWGYISVVFRNPSRVGPHLINGAGFDDSTSPPTLMLCLRDEFTNIIFARPEDAHWTLVSSGQASHPMYDIRGRLLFYTLLSLGGRCYVSSPEGSVYLVELCPLPRLLEVVDQRRFAEYDNIFYRRIISFLIGGTGGRMLMVRYWRGIEHFGGVGAYKRKELFTVGGLTSRIEVLEVDIANRRLVPVRSLGRWAVFVGLTHCLHISADTFPSIVADAVYLGRLHQQSRQFSIYHINNKKNHRRTEPPHKFVFHLNRGLAPAATPCNLDQYLVCYVDSKHGRSSNACINHAKHCMR</sequence>
<gene>
    <name evidence="3" type="ORF">URODEC1_LOCUS26053</name>
</gene>
<evidence type="ECO:0000256" key="1">
    <source>
        <dbReference type="SAM" id="MobiDB-lite"/>
    </source>
</evidence>
<evidence type="ECO:0000313" key="3">
    <source>
        <dbReference type="EMBL" id="CAL4929826.1"/>
    </source>
</evidence>
<feature type="compositionally biased region" description="Low complexity" evidence="1">
    <location>
        <begin position="27"/>
        <end position="39"/>
    </location>
</feature>
<evidence type="ECO:0000313" key="4">
    <source>
        <dbReference type="Proteomes" id="UP001497457"/>
    </source>
</evidence>
<proteinExistence type="predicted"/>
<dbReference type="Gene3D" id="1.20.1280.50">
    <property type="match status" value="1"/>
</dbReference>
<accession>A0ABC8XN96</accession>
<organism evidence="3 4">
    <name type="scientific">Urochloa decumbens</name>
    <dbReference type="NCBI Taxonomy" id="240449"/>
    <lineage>
        <taxon>Eukaryota</taxon>
        <taxon>Viridiplantae</taxon>
        <taxon>Streptophyta</taxon>
        <taxon>Embryophyta</taxon>
        <taxon>Tracheophyta</taxon>
        <taxon>Spermatophyta</taxon>
        <taxon>Magnoliopsida</taxon>
        <taxon>Liliopsida</taxon>
        <taxon>Poales</taxon>
        <taxon>Poaceae</taxon>
        <taxon>PACMAD clade</taxon>
        <taxon>Panicoideae</taxon>
        <taxon>Panicodae</taxon>
        <taxon>Paniceae</taxon>
        <taxon>Melinidinae</taxon>
        <taxon>Urochloa</taxon>
    </lineage>
</organism>
<reference evidence="3" key="1">
    <citation type="submission" date="2024-10" db="EMBL/GenBank/DDBJ databases">
        <authorList>
            <person name="Ryan C."/>
        </authorList>
    </citation>
    <scope>NUCLEOTIDE SEQUENCE [LARGE SCALE GENOMIC DNA]</scope>
</reference>
<dbReference type="Proteomes" id="UP001497457">
    <property type="component" value="Chromosome 15b"/>
</dbReference>
<dbReference type="PANTHER" id="PTHR33165:SF85">
    <property type="entry name" value="OS08G0285100 PROTEIN"/>
    <property type="match status" value="1"/>
</dbReference>
<dbReference type="InterPro" id="IPR036047">
    <property type="entry name" value="F-box-like_dom_sf"/>
</dbReference>